<sequence length="206" mass="23471">MNTPMDFVQEDQNSANMQSVLAFIQLGHIHIDVLRKFATVKGVDGVNKMDVCYVCPLAKQQRIMFNKVAGHSTTLFDLIHINLWGFYREHTRQKTRDVRFYEEDFPFDPNFKESILVPTEPCEATNDLNVPVEFEFNEEFDDLILPNEPNDLDVSRAVGGPGDPGTGPEPARSTRSEYPSETGPDPVRIQEAIRYPDRDPISDPDR</sequence>
<reference evidence="2 3" key="1">
    <citation type="submission" date="2024-01" db="EMBL/GenBank/DDBJ databases">
        <title>The complete chloroplast genome sequence of Lithospermum erythrorhizon: insights into the phylogenetic relationship among Boraginaceae species and the maternal lineages of purple gromwells.</title>
        <authorList>
            <person name="Okada T."/>
            <person name="Watanabe K."/>
        </authorList>
    </citation>
    <scope>NUCLEOTIDE SEQUENCE [LARGE SCALE GENOMIC DNA]</scope>
</reference>
<dbReference type="EMBL" id="BAABME010034632">
    <property type="protein sequence ID" value="GAA0156603.1"/>
    <property type="molecule type" value="Genomic_DNA"/>
</dbReference>
<accession>A0AAV3Q2B3</accession>
<protein>
    <submittedName>
        <fullName evidence="2">Uncharacterized protein</fullName>
    </submittedName>
</protein>
<evidence type="ECO:0000256" key="1">
    <source>
        <dbReference type="SAM" id="MobiDB-lite"/>
    </source>
</evidence>
<evidence type="ECO:0000313" key="3">
    <source>
        <dbReference type="Proteomes" id="UP001454036"/>
    </source>
</evidence>
<dbReference type="AlphaFoldDB" id="A0AAV3Q2B3"/>
<dbReference type="Proteomes" id="UP001454036">
    <property type="component" value="Unassembled WGS sequence"/>
</dbReference>
<gene>
    <name evidence="2" type="ORF">LIER_43372</name>
</gene>
<name>A0AAV3Q2B3_LITER</name>
<organism evidence="2 3">
    <name type="scientific">Lithospermum erythrorhizon</name>
    <name type="common">Purple gromwell</name>
    <name type="synonym">Lithospermum officinale var. erythrorhizon</name>
    <dbReference type="NCBI Taxonomy" id="34254"/>
    <lineage>
        <taxon>Eukaryota</taxon>
        <taxon>Viridiplantae</taxon>
        <taxon>Streptophyta</taxon>
        <taxon>Embryophyta</taxon>
        <taxon>Tracheophyta</taxon>
        <taxon>Spermatophyta</taxon>
        <taxon>Magnoliopsida</taxon>
        <taxon>eudicotyledons</taxon>
        <taxon>Gunneridae</taxon>
        <taxon>Pentapetalae</taxon>
        <taxon>asterids</taxon>
        <taxon>lamiids</taxon>
        <taxon>Boraginales</taxon>
        <taxon>Boraginaceae</taxon>
        <taxon>Boraginoideae</taxon>
        <taxon>Lithospermeae</taxon>
        <taxon>Lithospermum</taxon>
    </lineage>
</organism>
<proteinExistence type="predicted"/>
<feature type="compositionally biased region" description="Basic and acidic residues" evidence="1">
    <location>
        <begin position="194"/>
        <end position="206"/>
    </location>
</feature>
<keyword evidence="3" id="KW-1185">Reference proteome</keyword>
<comment type="caution">
    <text evidence="2">The sequence shown here is derived from an EMBL/GenBank/DDBJ whole genome shotgun (WGS) entry which is preliminary data.</text>
</comment>
<feature type="region of interest" description="Disordered" evidence="1">
    <location>
        <begin position="145"/>
        <end position="206"/>
    </location>
</feature>
<evidence type="ECO:0000313" key="2">
    <source>
        <dbReference type="EMBL" id="GAA0156603.1"/>
    </source>
</evidence>